<dbReference type="InterPro" id="IPR037914">
    <property type="entry name" value="SpoVT-AbrB_sf"/>
</dbReference>
<dbReference type="PANTHER" id="PTHR34701:SF1">
    <property type="entry name" value="TRANSCRIPTIONAL REGULATOR MRAZ"/>
    <property type="match status" value="1"/>
</dbReference>
<organism evidence="9 10">
    <name type="scientific">Thalassovita mangrovi</name>
    <dbReference type="NCBI Taxonomy" id="2692236"/>
    <lineage>
        <taxon>Bacteria</taxon>
        <taxon>Pseudomonadati</taxon>
        <taxon>Pseudomonadota</taxon>
        <taxon>Alphaproteobacteria</taxon>
        <taxon>Rhodobacterales</taxon>
        <taxon>Roseobacteraceae</taxon>
        <taxon>Thalassovita</taxon>
    </lineage>
</organism>
<dbReference type="InterPro" id="IPR003444">
    <property type="entry name" value="MraZ"/>
</dbReference>
<evidence type="ECO:0000256" key="7">
    <source>
        <dbReference type="HAMAP-Rule" id="MF_01008"/>
    </source>
</evidence>
<keyword evidence="5 7" id="KW-0238">DNA-binding</keyword>
<evidence type="ECO:0000256" key="4">
    <source>
        <dbReference type="ARBA" id="ARBA00023015"/>
    </source>
</evidence>
<dbReference type="AlphaFoldDB" id="A0A6L8LR97"/>
<dbReference type="HAMAP" id="MF_01008">
    <property type="entry name" value="MraZ"/>
    <property type="match status" value="1"/>
</dbReference>
<feature type="domain" description="SpoVT-AbrB" evidence="8">
    <location>
        <begin position="92"/>
        <end position="135"/>
    </location>
</feature>
<dbReference type="CDD" id="cd16321">
    <property type="entry name" value="MraZ_C"/>
    <property type="match status" value="1"/>
</dbReference>
<dbReference type="GO" id="GO:0005737">
    <property type="term" value="C:cytoplasm"/>
    <property type="evidence" value="ECO:0007669"/>
    <property type="project" value="UniProtKB-UniRule"/>
</dbReference>
<dbReference type="CDD" id="cd16320">
    <property type="entry name" value="MraZ_N"/>
    <property type="match status" value="1"/>
</dbReference>
<dbReference type="GO" id="GO:0009295">
    <property type="term" value="C:nucleoid"/>
    <property type="evidence" value="ECO:0007669"/>
    <property type="project" value="UniProtKB-SubCell"/>
</dbReference>
<keyword evidence="6 7" id="KW-0804">Transcription</keyword>
<dbReference type="RefSeq" id="WP_160973416.1">
    <property type="nucleotide sequence ID" value="NZ_WWEN01000004.1"/>
</dbReference>
<dbReference type="GO" id="GO:0003700">
    <property type="term" value="F:DNA-binding transcription factor activity"/>
    <property type="evidence" value="ECO:0007669"/>
    <property type="project" value="UniProtKB-UniRule"/>
</dbReference>
<feature type="domain" description="SpoVT-AbrB" evidence="8">
    <location>
        <begin position="8"/>
        <end position="63"/>
    </location>
</feature>
<dbReference type="GO" id="GO:2000143">
    <property type="term" value="P:negative regulation of DNA-templated transcription initiation"/>
    <property type="evidence" value="ECO:0007669"/>
    <property type="project" value="TreeGrafter"/>
</dbReference>
<keyword evidence="2 7" id="KW-0963">Cytoplasm</keyword>
<keyword evidence="3" id="KW-0677">Repeat</keyword>
<dbReference type="InterPro" id="IPR007159">
    <property type="entry name" value="SpoVT-AbrB_dom"/>
</dbReference>
<dbReference type="Gene3D" id="3.40.1550.20">
    <property type="entry name" value="Transcriptional regulator MraZ domain"/>
    <property type="match status" value="1"/>
</dbReference>
<evidence type="ECO:0000256" key="6">
    <source>
        <dbReference type="ARBA" id="ARBA00023163"/>
    </source>
</evidence>
<comment type="similarity">
    <text evidence="7">Belongs to the MraZ family.</text>
</comment>
<sequence>MGLSFRGEFSQKVDGKGRMSIPAAFRRVLEDGDPDFPQNPNPRMVVLYGPHLKGCLHAYTIEAMAEIEADIKSLPRGSKKRQMASRMILGKSLETEIDRDGRIVLPKERRAQIGLEGEATMVAMGDYFEIWNADTYTAEEAAEIDEFLSEQDEDFDPLTLLDGAEGA</sequence>
<evidence type="ECO:0000313" key="9">
    <source>
        <dbReference type="EMBL" id="MYM55699.1"/>
    </source>
</evidence>
<evidence type="ECO:0000259" key="8">
    <source>
        <dbReference type="PROSITE" id="PS51740"/>
    </source>
</evidence>
<proteinExistence type="inferred from homology"/>
<dbReference type="InterPro" id="IPR035644">
    <property type="entry name" value="MraZ_C"/>
</dbReference>
<evidence type="ECO:0000256" key="1">
    <source>
        <dbReference type="ARBA" id="ARBA00013860"/>
    </source>
</evidence>
<dbReference type="GO" id="GO:0000976">
    <property type="term" value="F:transcription cis-regulatory region binding"/>
    <property type="evidence" value="ECO:0007669"/>
    <property type="project" value="TreeGrafter"/>
</dbReference>
<dbReference type="Pfam" id="PF02381">
    <property type="entry name" value="MraZ"/>
    <property type="match status" value="1"/>
</dbReference>
<evidence type="ECO:0000256" key="5">
    <source>
        <dbReference type="ARBA" id="ARBA00023125"/>
    </source>
</evidence>
<gene>
    <name evidence="7 9" type="primary">mraZ</name>
    <name evidence="9" type="ORF">GR167_10305</name>
</gene>
<dbReference type="Proteomes" id="UP000479043">
    <property type="component" value="Unassembled WGS sequence"/>
</dbReference>
<comment type="subcellular location">
    <subcellularLocation>
        <location evidence="7">Cytoplasm</location>
        <location evidence="7">Nucleoid</location>
    </subcellularLocation>
</comment>
<dbReference type="PANTHER" id="PTHR34701">
    <property type="entry name" value="TRANSCRIPTIONAL REGULATOR MRAZ"/>
    <property type="match status" value="1"/>
</dbReference>
<keyword evidence="4 7" id="KW-0805">Transcription regulation</keyword>
<protein>
    <recommendedName>
        <fullName evidence="1 7">Transcriptional regulator MraZ</fullName>
    </recommendedName>
</protein>
<keyword evidence="10" id="KW-1185">Reference proteome</keyword>
<evidence type="ECO:0000256" key="2">
    <source>
        <dbReference type="ARBA" id="ARBA00022490"/>
    </source>
</evidence>
<dbReference type="InterPro" id="IPR020603">
    <property type="entry name" value="MraZ_dom"/>
</dbReference>
<accession>A0A6L8LR97</accession>
<dbReference type="InterPro" id="IPR038619">
    <property type="entry name" value="MraZ_sf"/>
</dbReference>
<evidence type="ECO:0000313" key="10">
    <source>
        <dbReference type="Proteomes" id="UP000479043"/>
    </source>
</evidence>
<name>A0A6L8LR97_9RHOB</name>
<comment type="subunit">
    <text evidence="7">Forms oligomers.</text>
</comment>
<dbReference type="EMBL" id="WWEN01000004">
    <property type="protein sequence ID" value="MYM55699.1"/>
    <property type="molecule type" value="Genomic_DNA"/>
</dbReference>
<dbReference type="PROSITE" id="PS51740">
    <property type="entry name" value="SPOVT_ABRB"/>
    <property type="match status" value="2"/>
</dbReference>
<reference evidence="9 10" key="1">
    <citation type="submission" date="2020-01" db="EMBL/GenBank/DDBJ databases">
        <authorList>
            <person name="Chen S."/>
        </authorList>
    </citation>
    <scope>NUCLEOTIDE SEQUENCE [LARGE SCALE GENOMIC DNA]</scope>
    <source>
        <strain evidence="9 10">GS-10</strain>
    </source>
</reference>
<comment type="caution">
    <text evidence="9">The sequence shown here is derived from an EMBL/GenBank/DDBJ whole genome shotgun (WGS) entry which is preliminary data.</text>
</comment>
<evidence type="ECO:0000256" key="3">
    <source>
        <dbReference type="ARBA" id="ARBA00022737"/>
    </source>
</evidence>
<dbReference type="NCBIfam" id="NF001476">
    <property type="entry name" value="PRK00326.2-2"/>
    <property type="match status" value="1"/>
</dbReference>
<dbReference type="SUPFAM" id="SSF89447">
    <property type="entry name" value="AbrB/MazE/MraZ-like"/>
    <property type="match status" value="1"/>
</dbReference>
<dbReference type="InterPro" id="IPR035642">
    <property type="entry name" value="MraZ_N"/>
</dbReference>